<dbReference type="EMBL" id="VSSQ01092347">
    <property type="protein sequence ID" value="MPN37605.1"/>
    <property type="molecule type" value="Genomic_DNA"/>
</dbReference>
<comment type="caution">
    <text evidence="1">The sequence shown here is derived from an EMBL/GenBank/DDBJ whole genome shotgun (WGS) entry which is preliminary data.</text>
</comment>
<dbReference type="AlphaFoldDB" id="A0A645HEZ8"/>
<sequence length="40" mass="4521">MDILQKPWKKSGKIGKRLLNTHLTNLTRPAMHGLAIKLPT</sequence>
<protein>
    <submittedName>
        <fullName evidence="1">Uncharacterized protein</fullName>
    </submittedName>
</protein>
<gene>
    <name evidence="1" type="ORF">SDC9_185125</name>
</gene>
<proteinExistence type="predicted"/>
<evidence type="ECO:0000313" key="1">
    <source>
        <dbReference type="EMBL" id="MPN37605.1"/>
    </source>
</evidence>
<accession>A0A645HEZ8</accession>
<organism evidence="1">
    <name type="scientific">bioreactor metagenome</name>
    <dbReference type="NCBI Taxonomy" id="1076179"/>
    <lineage>
        <taxon>unclassified sequences</taxon>
        <taxon>metagenomes</taxon>
        <taxon>ecological metagenomes</taxon>
    </lineage>
</organism>
<reference evidence="1" key="1">
    <citation type="submission" date="2019-08" db="EMBL/GenBank/DDBJ databases">
        <authorList>
            <person name="Kucharzyk K."/>
            <person name="Murdoch R.W."/>
            <person name="Higgins S."/>
            <person name="Loffler F."/>
        </authorList>
    </citation>
    <scope>NUCLEOTIDE SEQUENCE</scope>
</reference>
<name>A0A645HEZ8_9ZZZZ</name>